<accession>A0A5C6AZB8</accession>
<dbReference type="Proteomes" id="UP000320176">
    <property type="component" value="Unassembled WGS sequence"/>
</dbReference>
<dbReference type="EMBL" id="SJPN01000003">
    <property type="protein sequence ID" value="TWU04482.1"/>
    <property type="molecule type" value="Genomic_DNA"/>
</dbReference>
<dbReference type="AlphaFoldDB" id="A0A5C6AZB8"/>
<keyword evidence="3" id="KW-1185">Reference proteome</keyword>
<gene>
    <name evidence="2" type="ORF">Pla52n_25230</name>
</gene>
<evidence type="ECO:0000313" key="2">
    <source>
        <dbReference type="EMBL" id="TWU04482.1"/>
    </source>
</evidence>
<protein>
    <submittedName>
        <fullName evidence="2">Uncharacterized protein</fullName>
    </submittedName>
</protein>
<proteinExistence type="predicted"/>
<evidence type="ECO:0000313" key="3">
    <source>
        <dbReference type="Proteomes" id="UP000320176"/>
    </source>
</evidence>
<feature type="region of interest" description="Disordered" evidence="1">
    <location>
        <begin position="34"/>
        <end position="53"/>
    </location>
</feature>
<name>A0A5C6AZB8_9BACT</name>
<comment type="caution">
    <text evidence="2">The sequence shown here is derived from an EMBL/GenBank/DDBJ whole genome shotgun (WGS) entry which is preliminary data.</text>
</comment>
<organism evidence="2 3">
    <name type="scientific">Stieleria varia</name>
    <dbReference type="NCBI Taxonomy" id="2528005"/>
    <lineage>
        <taxon>Bacteria</taxon>
        <taxon>Pseudomonadati</taxon>
        <taxon>Planctomycetota</taxon>
        <taxon>Planctomycetia</taxon>
        <taxon>Pirellulales</taxon>
        <taxon>Pirellulaceae</taxon>
        <taxon>Stieleria</taxon>
    </lineage>
</organism>
<reference evidence="2 3" key="1">
    <citation type="submission" date="2019-02" db="EMBL/GenBank/DDBJ databases">
        <title>Deep-cultivation of Planctomycetes and their phenomic and genomic characterization uncovers novel biology.</title>
        <authorList>
            <person name="Wiegand S."/>
            <person name="Jogler M."/>
            <person name="Boedeker C."/>
            <person name="Pinto D."/>
            <person name="Vollmers J."/>
            <person name="Rivas-Marin E."/>
            <person name="Kohn T."/>
            <person name="Peeters S.H."/>
            <person name="Heuer A."/>
            <person name="Rast P."/>
            <person name="Oberbeckmann S."/>
            <person name="Bunk B."/>
            <person name="Jeske O."/>
            <person name="Meyerdierks A."/>
            <person name="Storesund J.E."/>
            <person name="Kallscheuer N."/>
            <person name="Luecker S."/>
            <person name="Lage O.M."/>
            <person name="Pohl T."/>
            <person name="Merkel B.J."/>
            <person name="Hornburger P."/>
            <person name="Mueller R.-W."/>
            <person name="Bruemmer F."/>
            <person name="Labrenz M."/>
            <person name="Spormann A.M."/>
            <person name="Op Den Camp H."/>
            <person name="Overmann J."/>
            <person name="Amann R."/>
            <person name="Jetten M.S.M."/>
            <person name="Mascher T."/>
            <person name="Medema M.H."/>
            <person name="Devos D.P."/>
            <person name="Kaster A.-K."/>
            <person name="Ovreas L."/>
            <person name="Rohde M."/>
            <person name="Galperin M.Y."/>
            <person name="Jogler C."/>
        </authorList>
    </citation>
    <scope>NUCLEOTIDE SEQUENCE [LARGE SCALE GENOMIC DNA]</scope>
    <source>
        <strain evidence="2 3">Pla52n</strain>
    </source>
</reference>
<evidence type="ECO:0000256" key="1">
    <source>
        <dbReference type="SAM" id="MobiDB-lite"/>
    </source>
</evidence>
<sequence length="81" mass="8661">MTQMMLFDAPAASPLPASVPVSVPASVPVAEPAARIQPNRAANKAPEHTPGLNHMGDLARLVILRYELAAKRRAEQAARPR</sequence>